<dbReference type="UniPathway" id="UPA00074">
    <property type="reaction ID" value="UER00126"/>
</dbReference>
<name>I7JVT1_9CORY</name>
<accession>I7JVT1</accession>
<evidence type="ECO:0000313" key="9">
    <source>
        <dbReference type="Proteomes" id="UP000011016"/>
    </source>
</evidence>
<dbReference type="Proteomes" id="UP000006078">
    <property type="component" value="Unassembled WGS sequence"/>
</dbReference>
<evidence type="ECO:0000259" key="5">
    <source>
        <dbReference type="Pfam" id="PF00551"/>
    </source>
</evidence>
<dbReference type="InterPro" id="IPR036477">
    <property type="entry name" value="Formyl_transf_N_sf"/>
</dbReference>
<comment type="function">
    <text evidence="4">Catalyzes the transfer of a formyl group from 10-formyltetrahydrofolate to 5-phospho-ribosyl-glycinamide (GAR), producing 5-phospho-ribosyl-N-formylglycinamide (FGAR) and tetrahydrofolate.</text>
</comment>
<evidence type="ECO:0000256" key="4">
    <source>
        <dbReference type="HAMAP-Rule" id="MF_01930"/>
    </source>
</evidence>
<comment type="pathway">
    <text evidence="1 4">Purine metabolism; IMP biosynthesis via de novo pathway; N(2)-formyl-N(1)-(5-phospho-D-ribosyl)glycinamide from N(1)-(5-phospho-D-ribosyl)glycinamide (10-formyl THF route): step 1/1.</text>
</comment>
<gene>
    <name evidence="4 6" type="primary">purN</name>
    <name evidence="6" type="ORF">BN46_0512</name>
    <name evidence="7" type="ORF">HMPREF9719_01038</name>
</gene>
<reference evidence="7 8" key="2">
    <citation type="submission" date="2012-08" db="EMBL/GenBank/DDBJ databases">
        <title>The Genome Sequence of Turicella otitidis ATCC 51513.</title>
        <authorList>
            <consortium name="The Broad Institute Genome Sequencing Platform"/>
            <person name="Earl A."/>
            <person name="Ward D."/>
            <person name="Feldgarden M."/>
            <person name="Gevers D."/>
            <person name="Huys G."/>
            <person name="Walker B."/>
            <person name="Young S.K."/>
            <person name="Zeng Q."/>
            <person name="Gargeya S."/>
            <person name="Fitzgerald M."/>
            <person name="Haas B."/>
            <person name="Abouelleil A."/>
            <person name="Alvarado L."/>
            <person name="Arachchi H.M."/>
            <person name="Berlin A.M."/>
            <person name="Chapman S.B."/>
            <person name="Goldberg J."/>
            <person name="Griggs A."/>
            <person name="Gujja S."/>
            <person name="Hansen M."/>
            <person name="Howarth C."/>
            <person name="Imamovic A."/>
            <person name="Larimer J."/>
            <person name="McCowen C."/>
            <person name="Montmayeur A."/>
            <person name="Murphy C."/>
            <person name="Neiman D."/>
            <person name="Pearson M."/>
            <person name="Priest M."/>
            <person name="Roberts A."/>
            <person name="Saif S."/>
            <person name="Shea T."/>
            <person name="Sisk P."/>
            <person name="Sykes S."/>
            <person name="Wortman J."/>
            <person name="Nusbaum C."/>
            <person name="Birren B."/>
        </authorList>
    </citation>
    <scope>NUCLEOTIDE SEQUENCE [LARGE SCALE GENOMIC DNA]</scope>
    <source>
        <strain evidence="7 8">ATCC 51513</strain>
    </source>
</reference>
<dbReference type="HAMAP" id="MF_01930">
    <property type="entry name" value="PurN"/>
    <property type="match status" value="1"/>
</dbReference>
<keyword evidence="2 4" id="KW-0808">Transferase</keyword>
<comment type="similarity">
    <text evidence="4">Belongs to the GART family.</text>
</comment>
<protein>
    <recommendedName>
        <fullName evidence="4">Phosphoribosylglycinamide formyltransferase</fullName>
        <ecNumber evidence="4">2.1.2.2</ecNumber>
    </recommendedName>
    <alternativeName>
        <fullName evidence="4">5'-phosphoribosylglycinamide transformylase</fullName>
    </alternativeName>
    <alternativeName>
        <fullName evidence="4">GAR transformylase</fullName>
        <shortName evidence="4">GART</shortName>
    </alternativeName>
</protein>
<feature type="binding site" evidence="4">
    <location>
        <position position="106"/>
    </location>
    <ligand>
        <name>(6R)-10-formyltetrahydrofolate</name>
        <dbReference type="ChEBI" id="CHEBI:195366"/>
    </ligand>
</feature>
<dbReference type="GO" id="GO:0004644">
    <property type="term" value="F:phosphoribosylglycinamide formyltransferase activity"/>
    <property type="evidence" value="ECO:0007669"/>
    <property type="project" value="UniProtKB-UniRule"/>
</dbReference>
<dbReference type="PATRIC" id="fig|883169.3.peg.1003"/>
<dbReference type="Gene3D" id="3.40.50.170">
    <property type="entry name" value="Formyl transferase, N-terminal domain"/>
    <property type="match status" value="1"/>
</dbReference>
<dbReference type="Proteomes" id="UP000011016">
    <property type="component" value="Unassembled WGS sequence"/>
</dbReference>
<dbReference type="CDD" id="cd08645">
    <property type="entry name" value="FMT_core_GART"/>
    <property type="match status" value="1"/>
</dbReference>
<dbReference type="RefSeq" id="WP_004600928.1">
    <property type="nucleotide sequence ID" value="NZ_HF541866.1"/>
</dbReference>
<dbReference type="EMBL" id="CAJZ01000078">
    <property type="protein sequence ID" value="CCI83251.1"/>
    <property type="molecule type" value="Genomic_DNA"/>
</dbReference>
<dbReference type="EC" id="2.1.2.2" evidence="4"/>
<comment type="catalytic activity">
    <reaction evidence="4">
        <text>N(1)-(5-phospho-beta-D-ribosyl)glycinamide + (6R)-10-formyltetrahydrofolate = N(2)-formyl-N(1)-(5-phospho-beta-D-ribosyl)glycinamide + (6S)-5,6,7,8-tetrahydrofolate + H(+)</text>
        <dbReference type="Rhea" id="RHEA:15053"/>
        <dbReference type="ChEBI" id="CHEBI:15378"/>
        <dbReference type="ChEBI" id="CHEBI:57453"/>
        <dbReference type="ChEBI" id="CHEBI:143788"/>
        <dbReference type="ChEBI" id="CHEBI:147286"/>
        <dbReference type="ChEBI" id="CHEBI:195366"/>
        <dbReference type="EC" id="2.1.2.2"/>
    </reaction>
</comment>
<dbReference type="Pfam" id="PF00551">
    <property type="entry name" value="Formyl_trans_N"/>
    <property type="match status" value="1"/>
</dbReference>
<dbReference type="InterPro" id="IPR002376">
    <property type="entry name" value="Formyl_transf_N"/>
</dbReference>
<feature type="domain" description="Formyl transferase N-terminal" evidence="5">
    <location>
        <begin position="9"/>
        <end position="181"/>
    </location>
</feature>
<feature type="site" description="Raises pKa of active site His" evidence="4">
    <location>
        <position position="144"/>
    </location>
</feature>
<dbReference type="InterPro" id="IPR004607">
    <property type="entry name" value="GART"/>
</dbReference>
<comment type="caution">
    <text evidence="4">Lacks conserved residue(s) required for the propagation of feature annotation.</text>
</comment>
<dbReference type="STRING" id="29321.AAV33_07350"/>
<evidence type="ECO:0000256" key="2">
    <source>
        <dbReference type="ARBA" id="ARBA00022679"/>
    </source>
</evidence>
<dbReference type="PANTHER" id="PTHR43369">
    <property type="entry name" value="PHOSPHORIBOSYLGLYCINAMIDE FORMYLTRANSFERASE"/>
    <property type="match status" value="1"/>
</dbReference>
<evidence type="ECO:0000313" key="6">
    <source>
        <dbReference type="EMBL" id="CCI83251.1"/>
    </source>
</evidence>
<evidence type="ECO:0000256" key="1">
    <source>
        <dbReference type="ARBA" id="ARBA00005054"/>
    </source>
</evidence>
<evidence type="ECO:0000313" key="8">
    <source>
        <dbReference type="Proteomes" id="UP000006078"/>
    </source>
</evidence>
<dbReference type="eggNOG" id="COG0299">
    <property type="taxonomic scope" value="Bacteria"/>
</dbReference>
<sequence length="192" mass="20278">MTASQPLAVLALASGSGTLVQSILDHAGDDYRVVGLIADRDCPAIERARRVGMPARVVELGGDRDEWNERLGAAIDEAGADLVVSAGFMRVIGPALVERLRGRLINTHPALLPSYPGAHAVRDALADGATVTGTTVHHVDAGVDTGAVIAQRVVPVEPGDDEATLHERIKKAERALIVEVIRAWPRPGRGEN</sequence>
<keyword evidence="3 4" id="KW-0658">Purine biosynthesis</keyword>
<dbReference type="GO" id="GO:0005829">
    <property type="term" value="C:cytosol"/>
    <property type="evidence" value="ECO:0007669"/>
    <property type="project" value="TreeGrafter"/>
</dbReference>
<proteinExistence type="inferred from homology"/>
<feature type="active site" description="Proton donor" evidence="4">
    <location>
        <position position="108"/>
    </location>
</feature>
<feature type="binding site" evidence="4">
    <location>
        <position position="64"/>
    </location>
    <ligand>
        <name>(6R)-10-formyltetrahydrofolate</name>
        <dbReference type="ChEBI" id="CHEBI:195366"/>
    </ligand>
</feature>
<dbReference type="OrthoDB" id="9806170at2"/>
<comment type="caution">
    <text evidence="6">The sequence shown here is derived from an EMBL/GenBank/DDBJ whole genome shotgun (WGS) entry which is preliminary data.</text>
</comment>
<dbReference type="NCBIfam" id="TIGR00639">
    <property type="entry name" value="PurN"/>
    <property type="match status" value="1"/>
</dbReference>
<reference evidence="6 9" key="1">
    <citation type="journal article" date="2012" name="J. Bacteriol.">
        <title>Draft Genome Sequence of Turicella otitidis ATCC 51513, Isolated from Middle Ear Fluid from a Child with Otitis Media.</title>
        <authorList>
            <person name="Brinkrolf K."/>
            <person name="Schneider J."/>
            <person name="Knecht M."/>
            <person name="Ruckert C."/>
            <person name="Tauch A."/>
        </authorList>
    </citation>
    <scope>NUCLEOTIDE SEQUENCE [LARGE SCALE GENOMIC DNA]</scope>
    <source>
        <strain evidence="6 9">ATCC 51513</strain>
    </source>
</reference>
<dbReference type="AlphaFoldDB" id="I7JVT1"/>
<dbReference type="SUPFAM" id="SSF53328">
    <property type="entry name" value="Formyltransferase"/>
    <property type="match status" value="1"/>
</dbReference>
<dbReference type="GO" id="GO:0006189">
    <property type="term" value="P:'de novo' IMP biosynthetic process"/>
    <property type="evidence" value="ECO:0007669"/>
    <property type="project" value="UniProtKB-UniRule"/>
</dbReference>
<dbReference type="PANTHER" id="PTHR43369:SF2">
    <property type="entry name" value="PHOSPHORIBOSYLGLYCINAMIDE FORMYLTRANSFERASE"/>
    <property type="match status" value="1"/>
</dbReference>
<evidence type="ECO:0000313" key="7">
    <source>
        <dbReference type="EMBL" id="EJZ82055.1"/>
    </source>
</evidence>
<evidence type="ECO:0000256" key="3">
    <source>
        <dbReference type="ARBA" id="ARBA00022755"/>
    </source>
</evidence>
<keyword evidence="8" id="KW-1185">Reference proteome</keyword>
<dbReference type="EMBL" id="AHAE01000045">
    <property type="protein sequence ID" value="EJZ82055.1"/>
    <property type="molecule type" value="Genomic_DNA"/>
</dbReference>
<organism evidence="6 9">
    <name type="scientific">Corynebacterium otitidis ATCC 51513</name>
    <dbReference type="NCBI Taxonomy" id="883169"/>
    <lineage>
        <taxon>Bacteria</taxon>
        <taxon>Bacillati</taxon>
        <taxon>Actinomycetota</taxon>
        <taxon>Actinomycetes</taxon>
        <taxon>Mycobacteriales</taxon>
        <taxon>Corynebacteriaceae</taxon>
        <taxon>Corynebacterium</taxon>
    </lineage>
</organism>
<dbReference type="HOGENOM" id="CLU_038395_1_0_11"/>